<dbReference type="AlphaFoldDB" id="A0A061FRY3"/>
<proteinExistence type="predicted"/>
<dbReference type="Proteomes" id="UP000026915">
    <property type="component" value="Chromosome 10"/>
</dbReference>
<organism evidence="1 2">
    <name type="scientific">Theobroma cacao</name>
    <name type="common">Cacao</name>
    <name type="synonym">Cocoa</name>
    <dbReference type="NCBI Taxonomy" id="3641"/>
    <lineage>
        <taxon>Eukaryota</taxon>
        <taxon>Viridiplantae</taxon>
        <taxon>Streptophyta</taxon>
        <taxon>Embryophyta</taxon>
        <taxon>Tracheophyta</taxon>
        <taxon>Spermatophyta</taxon>
        <taxon>Magnoliopsida</taxon>
        <taxon>eudicotyledons</taxon>
        <taxon>Gunneridae</taxon>
        <taxon>Pentapetalae</taxon>
        <taxon>rosids</taxon>
        <taxon>malvids</taxon>
        <taxon>Malvales</taxon>
        <taxon>Malvaceae</taxon>
        <taxon>Byttnerioideae</taxon>
        <taxon>Theobroma</taxon>
    </lineage>
</organism>
<dbReference type="EMBL" id="CM001888">
    <property type="protein sequence ID" value="EOY19841.1"/>
    <property type="molecule type" value="Genomic_DNA"/>
</dbReference>
<sequence>MFMDMGHLTTLAVLVGYLDKDLITVAHRGDTKPDAKPCGVSIDIRGNECHRDIATVVTGPMGVPIRDRTCLA</sequence>
<protein>
    <submittedName>
        <fullName evidence="1">Uncharacterized protein</fullName>
    </submittedName>
</protein>
<dbReference type="Gramene" id="EOY19841">
    <property type="protein sequence ID" value="EOY19841"/>
    <property type="gene ID" value="TCM_045213"/>
</dbReference>
<evidence type="ECO:0000313" key="2">
    <source>
        <dbReference type="Proteomes" id="UP000026915"/>
    </source>
</evidence>
<gene>
    <name evidence="1" type="ORF">TCM_045213</name>
</gene>
<accession>A0A061FRY3</accession>
<dbReference type="HOGENOM" id="CLU_2727294_0_0_1"/>
<name>A0A061FRY3_THECC</name>
<dbReference type="InParanoid" id="A0A061FRY3"/>
<evidence type="ECO:0000313" key="1">
    <source>
        <dbReference type="EMBL" id="EOY19841.1"/>
    </source>
</evidence>
<keyword evidence="2" id="KW-1185">Reference proteome</keyword>
<reference evidence="1 2" key="1">
    <citation type="journal article" date="2013" name="Genome Biol.">
        <title>The genome sequence of the most widely cultivated cacao type and its use to identify candidate genes regulating pod color.</title>
        <authorList>
            <person name="Motamayor J.C."/>
            <person name="Mockaitis K."/>
            <person name="Schmutz J."/>
            <person name="Haiminen N."/>
            <person name="Iii D.L."/>
            <person name="Cornejo O."/>
            <person name="Findley S.D."/>
            <person name="Zheng P."/>
            <person name="Utro F."/>
            <person name="Royaert S."/>
            <person name="Saski C."/>
            <person name="Jenkins J."/>
            <person name="Podicheti R."/>
            <person name="Zhao M."/>
            <person name="Scheffler B.E."/>
            <person name="Stack J.C."/>
            <person name="Feltus F.A."/>
            <person name="Mustiga G.M."/>
            <person name="Amores F."/>
            <person name="Phillips W."/>
            <person name="Marelli J.P."/>
            <person name="May G.D."/>
            <person name="Shapiro H."/>
            <person name="Ma J."/>
            <person name="Bustamante C.D."/>
            <person name="Schnell R.J."/>
            <person name="Main D."/>
            <person name="Gilbert D."/>
            <person name="Parida L."/>
            <person name="Kuhn D.N."/>
        </authorList>
    </citation>
    <scope>NUCLEOTIDE SEQUENCE [LARGE SCALE GENOMIC DNA]</scope>
    <source>
        <strain evidence="2">cv. Matina 1-6</strain>
    </source>
</reference>